<reference evidence="1 2" key="1">
    <citation type="submission" date="2019-12" db="EMBL/GenBank/DDBJ databases">
        <authorList>
            <person name="Alioto T."/>
            <person name="Alioto T."/>
            <person name="Gomez Garrido J."/>
        </authorList>
    </citation>
    <scope>NUCLEOTIDE SEQUENCE [LARGE SCALE GENOMIC DNA]</scope>
</reference>
<proteinExistence type="predicted"/>
<organism evidence="1 2">
    <name type="scientific">Olea europaea subsp. europaea</name>
    <dbReference type="NCBI Taxonomy" id="158383"/>
    <lineage>
        <taxon>Eukaryota</taxon>
        <taxon>Viridiplantae</taxon>
        <taxon>Streptophyta</taxon>
        <taxon>Embryophyta</taxon>
        <taxon>Tracheophyta</taxon>
        <taxon>Spermatophyta</taxon>
        <taxon>Magnoliopsida</taxon>
        <taxon>eudicotyledons</taxon>
        <taxon>Gunneridae</taxon>
        <taxon>Pentapetalae</taxon>
        <taxon>asterids</taxon>
        <taxon>lamiids</taxon>
        <taxon>Lamiales</taxon>
        <taxon>Oleaceae</taxon>
        <taxon>Oleeae</taxon>
        <taxon>Olea</taxon>
    </lineage>
</organism>
<dbReference type="Proteomes" id="UP000594638">
    <property type="component" value="Unassembled WGS sequence"/>
</dbReference>
<comment type="caution">
    <text evidence="1">The sequence shown here is derived from an EMBL/GenBank/DDBJ whole genome shotgun (WGS) entry which is preliminary data.</text>
</comment>
<dbReference type="Gramene" id="OE9A071602T1">
    <property type="protein sequence ID" value="OE9A071602C1"/>
    <property type="gene ID" value="OE9A071602"/>
</dbReference>
<sequence length="78" mass="7947">MMFGHTTASCSCKNQTTNQNQVVDVVAKPNQVAGNGLVNAKTAGQLALNRLPQADAGGLDVGDGQVQAGMARASPTLH</sequence>
<dbReference type="AlphaFoldDB" id="A0A8S0TRB6"/>
<evidence type="ECO:0000313" key="2">
    <source>
        <dbReference type="Proteomes" id="UP000594638"/>
    </source>
</evidence>
<evidence type="ECO:0000313" key="1">
    <source>
        <dbReference type="EMBL" id="CAA3007917.1"/>
    </source>
</evidence>
<gene>
    <name evidence="1" type="ORF">OLEA9_A071602</name>
</gene>
<dbReference type="EMBL" id="CACTIH010007287">
    <property type="protein sequence ID" value="CAA3007917.1"/>
    <property type="molecule type" value="Genomic_DNA"/>
</dbReference>
<name>A0A8S0TRB6_OLEEU</name>
<protein>
    <submittedName>
        <fullName evidence="1">Uncharacterized protein</fullName>
    </submittedName>
</protein>
<keyword evidence="2" id="KW-1185">Reference proteome</keyword>
<accession>A0A8S0TRB6</accession>